<dbReference type="GO" id="GO:0005634">
    <property type="term" value="C:nucleus"/>
    <property type="evidence" value="ECO:0007669"/>
    <property type="project" value="UniProtKB-UniRule"/>
</dbReference>
<dbReference type="GO" id="GO:0004861">
    <property type="term" value="F:cyclin-dependent protein serine/threonine kinase inhibitor activity"/>
    <property type="evidence" value="ECO:0007669"/>
    <property type="project" value="UniProtKB-UniRule"/>
</dbReference>
<gene>
    <name evidence="6" type="ORF">CKAN_01913500</name>
</gene>
<dbReference type="InterPro" id="IPR003175">
    <property type="entry name" value="CDI_dom"/>
</dbReference>
<reference evidence="6 7" key="1">
    <citation type="journal article" date="2019" name="Nat. Plants">
        <title>Stout camphor tree genome fills gaps in understanding of flowering plant genome evolution.</title>
        <authorList>
            <person name="Chaw S.M."/>
            <person name="Liu Y.C."/>
            <person name="Wu Y.W."/>
            <person name="Wang H.Y."/>
            <person name="Lin C.I."/>
            <person name="Wu C.S."/>
            <person name="Ke H.M."/>
            <person name="Chang L.Y."/>
            <person name="Hsu C.Y."/>
            <person name="Yang H.T."/>
            <person name="Sudianto E."/>
            <person name="Hsu M.H."/>
            <person name="Wu K.P."/>
            <person name="Wang L.N."/>
            <person name="Leebens-Mack J.H."/>
            <person name="Tsai I.J."/>
        </authorList>
    </citation>
    <scope>NUCLEOTIDE SEQUENCE [LARGE SCALE GENOMIC DNA]</scope>
    <source>
        <strain evidence="7">cv. Chaw 1501</strain>
        <tissue evidence="6">Young leaves</tissue>
    </source>
</reference>
<dbReference type="Pfam" id="PF02234">
    <property type="entry name" value="CDI"/>
    <property type="match status" value="1"/>
</dbReference>
<proteinExistence type="inferred from homology"/>
<keyword evidence="2 3" id="KW-0649">Protein kinase inhibitor</keyword>
<dbReference type="EMBL" id="QPKB01000008">
    <property type="protein sequence ID" value="RWR90055.1"/>
    <property type="molecule type" value="Genomic_DNA"/>
</dbReference>
<evidence type="ECO:0000256" key="3">
    <source>
        <dbReference type="PIRNR" id="PIRNR017811"/>
    </source>
</evidence>
<sequence length="195" mass="21791">MGKYFRKCKGIGEIAVMEVSPVGVRTRARSLALGLSSAGKRKRTLSGDFRGRRIPAQARNSPDSVQVRTDRSPSPDPVLTSRCSSNGSSELVQERLRSEDLAGFGNVDFDCRERRETTPSSSLLSEQDELESTTRSSEANLRRKFTAAVMPSAAEIDDFFSAAEKGEKKRFSEKYNFDVEKDVPVDGRYEWVRLK</sequence>
<name>A0A3S3QV27_9MAGN</name>
<evidence type="ECO:0000313" key="6">
    <source>
        <dbReference type="EMBL" id="RWR90055.1"/>
    </source>
</evidence>
<dbReference type="PIRSF" id="PIRSF017811">
    <property type="entry name" value="CDK_inhib_pln"/>
    <property type="match status" value="1"/>
</dbReference>
<evidence type="ECO:0000259" key="5">
    <source>
        <dbReference type="Pfam" id="PF02234"/>
    </source>
</evidence>
<dbReference type="STRING" id="337451.A0A3S3QV27"/>
<dbReference type="Gene3D" id="4.10.365.10">
    <property type="entry name" value="p27"/>
    <property type="match status" value="1"/>
</dbReference>
<feature type="compositionally biased region" description="Polar residues" evidence="4">
    <location>
        <begin position="58"/>
        <end position="67"/>
    </location>
</feature>
<evidence type="ECO:0000256" key="2">
    <source>
        <dbReference type="ARBA" id="ARBA00023013"/>
    </source>
</evidence>
<feature type="compositionally biased region" description="Polar residues" evidence="4">
    <location>
        <begin position="81"/>
        <end position="91"/>
    </location>
</feature>
<keyword evidence="7" id="KW-1185">Reference proteome</keyword>
<feature type="domain" description="Cyclin-dependent kinase inhibitor" evidence="5">
    <location>
        <begin position="150"/>
        <end position="194"/>
    </location>
</feature>
<evidence type="ECO:0000256" key="1">
    <source>
        <dbReference type="ARBA" id="ARBA00010274"/>
    </source>
</evidence>
<feature type="region of interest" description="Disordered" evidence="4">
    <location>
        <begin position="42"/>
        <end position="91"/>
    </location>
</feature>
<organism evidence="6 7">
    <name type="scientific">Cinnamomum micranthum f. kanehirae</name>
    <dbReference type="NCBI Taxonomy" id="337451"/>
    <lineage>
        <taxon>Eukaryota</taxon>
        <taxon>Viridiplantae</taxon>
        <taxon>Streptophyta</taxon>
        <taxon>Embryophyta</taxon>
        <taxon>Tracheophyta</taxon>
        <taxon>Spermatophyta</taxon>
        <taxon>Magnoliopsida</taxon>
        <taxon>Magnoliidae</taxon>
        <taxon>Laurales</taxon>
        <taxon>Lauraceae</taxon>
        <taxon>Cinnamomum</taxon>
    </lineage>
</organism>
<comment type="similarity">
    <text evidence="1 3">Belongs to the CDI family. ICK/KRP subfamily.</text>
</comment>
<dbReference type="InterPro" id="IPR044275">
    <property type="entry name" value="KRP"/>
</dbReference>
<feature type="region of interest" description="Disordered" evidence="4">
    <location>
        <begin position="115"/>
        <end position="137"/>
    </location>
</feature>
<dbReference type="OrthoDB" id="6373236at2759"/>
<protein>
    <recommendedName>
        <fullName evidence="3">Cyclin-dependent kinase inhibitor</fullName>
    </recommendedName>
</protein>
<dbReference type="GO" id="GO:0051726">
    <property type="term" value="P:regulation of cell cycle"/>
    <property type="evidence" value="ECO:0007669"/>
    <property type="project" value="InterPro"/>
</dbReference>
<dbReference type="AlphaFoldDB" id="A0A3S3QV27"/>
<comment type="caution">
    <text evidence="6">The sequence shown here is derived from an EMBL/GenBank/DDBJ whole genome shotgun (WGS) entry which is preliminary data.</text>
</comment>
<accession>A0A3S3QV27</accession>
<evidence type="ECO:0000313" key="7">
    <source>
        <dbReference type="Proteomes" id="UP000283530"/>
    </source>
</evidence>
<dbReference type="InterPro" id="IPR044898">
    <property type="entry name" value="CDI_dom_sf"/>
</dbReference>
<dbReference type="Proteomes" id="UP000283530">
    <property type="component" value="Unassembled WGS sequence"/>
</dbReference>
<dbReference type="PANTHER" id="PTHR46776">
    <property type="entry name" value="CYCLIN-DEPENDENT KINASE INHIBITOR 4-RELATED"/>
    <property type="match status" value="1"/>
</dbReference>
<evidence type="ECO:0000256" key="4">
    <source>
        <dbReference type="SAM" id="MobiDB-lite"/>
    </source>
</evidence>